<evidence type="ECO:0008006" key="4">
    <source>
        <dbReference type="Google" id="ProtNLM"/>
    </source>
</evidence>
<proteinExistence type="predicted"/>
<dbReference type="OrthoDB" id="2048336at2"/>
<keyword evidence="1" id="KW-1133">Transmembrane helix</keyword>
<dbReference type="EMBL" id="WBJZ01000019">
    <property type="protein sequence ID" value="KAB1654328.1"/>
    <property type="molecule type" value="Genomic_DNA"/>
</dbReference>
<name>A0A7J5BP08_9MICO</name>
<comment type="caution">
    <text evidence="2">The sequence shown here is derived from an EMBL/GenBank/DDBJ whole genome shotgun (WGS) entry which is preliminary data.</text>
</comment>
<dbReference type="AlphaFoldDB" id="A0A7J5BP08"/>
<protein>
    <recommendedName>
        <fullName evidence="4">DUF2127 domain-containing protein</fullName>
    </recommendedName>
</protein>
<sequence>MTDTSVDAASRHRFKWAAGLQLAQGLLMEGLPFLLLIVVLLSGVDLDDLASRLPIILPFFAGQLVLMMVMSGLFAALRIVASIGLLKNRMWGYALSVVNCVVTLVLMVFMLPAGIVDGLLSGTALVLLFVGRYGDAPVIGGPDARP</sequence>
<reference evidence="2 3" key="1">
    <citation type="submission" date="2019-09" db="EMBL/GenBank/DDBJ databases">
        <title>Phylogeny of genus Pseudoclavibacter and closely related genus.</title>
        <authorList>
            <person name="Li Y."/>
        </authorList>
    </citation>
    <scope>NUCLEOTIDE SEQUENCE [LARGE SCALE GENOMIC DNA]</scope>
    <source>
        <strain evidence="2 3">DSM 23821</strain>
    </source>
</reference>
<organism evidence="2 3">
    <name type="scientific">Pseudoclavibacter chungangensis</name>
    <dbReference type="NCBI Taxonomy" id="587635"/>
    <lineage>
        <taxon>Bacteria</taxon>
        <taxon>Bacillati</taxon>
        <taxon>Actinomycetota</taxon>
        <taxon>Actinomycetes</taxon>
        <taxon>Micrococcales</taxon>
        <taxon>Microbacteriaceae</taxon>
        <taxon>Pseudoclavibacter</taxon>
    </lineage>
</organism>
<accession>A0A7J5BP08</accession>
<dbReference type="RefSeq" id="WP_158041565.1">
    <property type="nucleotide sequence ID" value="NZ_JACCFV010000001.1"/>
</dbReference>
<gene>
    <name evidence="2" type="ORF">F8O01_13955</name>
</gene>
<evidence type="ECO:0000313" key="2">
    <source>
        <dbReference type="EMBL" id="KAB1654328.1"/>
    </source>
</evidence>
<feature type="transmembrane region" description="Helical" evidence="1">
    <location>
        <begin position="93"/>
        <end position="115"/>
    </location>
</feature>
<keyword evidence="3" id="KW-1185">Reference proteome</keyword>
<evidence type="ECO:0000313" key="3">
    <source>
        <dbReference type="Proteomes" id="UP000467240"/>
    </source>
</evidence>
<feature type="transmembrane region" description="Helical" evidence="1">
    <location>
        <begin position="20"/>
        <end position="43"/>
    </location>
</feature>
<dbReference type="Proteomes" id="UP000467240">
    <property type="component" value="Unassembled WGS sequence"/>
</dbReference>
<evidence type="ECO:0000256" key="1">
    <source>
        <dbReference type="SAM" id="Phobius"/>
    </source>
</evidence>
<feature type="transmembrane region" description="Helical" evidence="1">
    <location>
        <begin position="55"/>
        <end position="81"/>
    </location>
</feature>
<keyword evidence="1" id="KW-0472">Membrane</keyword>
<keyword evidence="1" id="KW-0812">Transmembrane</keyword>